<dbReference type="Proteomes" id="UP001172673">
    <property type="component" value="Unassembled WGS sequence"/>
</dbReference>
<feature type="compositionally biased region" description="Polar residues" evidence="7">
    <location>
        <begin position="46"/>
        <end position="72"/>
    </location>
</feature>
<feature type="compositionally biased region" description="Polar residues" evidence="7">
    <location>
        <begin position="108"/>
        <end position="121"/>
    </location>
</feature>
<feature type="compositionally biased region" description="Polar residues" evidence="7">
    <location>
        <begin position="130"/>
        <end position="143"/>
    </location>
</feature>
<comment type="function">
    <text evidence="6">Component of the sequence-specific heterotrimeric transcription factor (NF-Y) which specifically recognizes a 5'-CCAAT-3' box motif found in the promoters of its target genes.</text>
</comment>
<keyword evidence="3 6" id="KW-0238">DNA-binding</keyword>
<reference evidence="8" key="1">
    <citation type="submission" date="2022-10" db="EMBL/GenBank/DDBJ databases">
        <title>Culturing micro-colonial fungi from biological soil crusts in the Mojave desert and describing Neophaeococcomyces mojavensis, and introducing the new genera and species Taxawa tesnikishii.</title>
        <authorList>
            <person name="Kurbessoian T."/>
            <person name="Stajich J.E."/>
        </authorList>
    </citation>
    <scope>NUCLEOTIDE SEQUENCE</scope>
    <source>
        <strain evidence="8">TK_41</strain>
    </source>
</reference>
<dbReference type="PANTHER" id="PTHR12632">
    <property type="entry name" value="TRANSCRIPTION FACTOR NF-Y ALPHA-RELATED"/>
    <property type="match status" value="1"/>
</dbReference>
<dbReference type="GO" id="GO:0003700">
    <property type="term" value="F:DNA-binding transcription factor activity"/>
    <property type="evidence" value="ECO:0007669"/>
    <property type="project" value="UniProtKB-UniRule"/>
</dbReference>
<dbReference type="Gene3D" id="6.10.250.2430">
    <property type="match status" value="1"/>
</dbReference>
<name>A0AA38XKP4_9EURO</name>
<sequence length="303" mass="32592">MEYPPQYQQHTQHPHLQGGYQTSPQSAGPGSLQSPSGPQSHLQQHNPNQASPILPSQTQNHYQPQSAGSVHQTMGYPQYGVNPGMPQPYGISPSTAAAMATAAASGQMPLSSSVNMPQGGQMNAPRRMSQHITSPHGQVSQPVMNHAIPRQSVPPTMPPPQQPVQAQEEISAGGAEESPLYVNAKQFHRILKRRVARQKLEEQLRLTSKGRKPYLHESRHNHAMRRPRGPGGRFLTADEVAALEKGEGGENGTPVTSEPKKASSGTKRKAGAANNETPIKRSKVAASESADEDDDDDGEEDTG</sequence>
<feature type="compositionally biased region" description="Low complexity" evidence="7">
    <location>
        <begin position="95"/>
        <end position="104"/>
    </location>
</feature>
<dbReference type="PRINTS" id="PR00616">
    <property type="entry name" value="CCAATSUBUNTB"/>
</dbReference>
<feature type="region of interest" description="Disordered" evidence="7">
    <location>
        <begin position="1"/>
        <end position="177"/>
    </location>
</feature>
<comment type="similarity">
    <text evidence="6">Belongs to the NFYA/HAP2 subunit family.</text>
</comment>
<feature type="compositionally biased region" description="Low complexity" evidence="7">
    <location>
        <begin position="1"/>
        <end position="45"/>
    </location>
</feature>
<evidence type="ECO:0000313" key="8">
    <source>
        <dbReference type="EMBL" id="KAJ9615269.1"/>
    </source>
</evidence>
<proteinExistence type="inferred from homology"/>
<evidence type="ECO:0000256" key="5">
    <source>
        <dbReference type="ARBA" id="ARBA00023242"/>
    </source>
</evidence>
<dbReference type="PROSITE" id="PS51152">
    <property type="entry name" value="NFYA_HAP2_2"/>
    <property type="match status" value="1"/>
</dbReference>
<evidence type="ECO:0000256" key="4">
    <source>
        <dbReference type="ARBA" id="ARBA00023163"/>
    </source>
</evidence>
<keyword evidence="4 6" id="KW-0804">Transcription</keyword>
<dbReference type="GO" id="GO:0005634">
    <property type="term" value="C:nucleus"/>
    <property type="evidence" value="ECO:0007669"/>
    <property type="project" value="UniProtKB-SubCell"/>
</dbReference>
<evidence type="ECO:0000256" key="1">
    <source>
        <dbReference type="ARBA" id="ARBA00004123"/>
    </source>
</evidence>
<evidence type="ECO:0000256" key="2">
    <source>
        <dbReference type="ARBA" id="ARBA00023015"/>
    </source>
</evidence>
<feature type="compositionally biased region" description="Acidic residues" evidence="7">
    <location>
        <begin position="289"/>
        <end position="303"/>
    </location>
</feature>
<accession>A0AA38XKP4</accession>
<organism evidence="8 9">
    <name type="scientific">Cladophialophora chaetospira</name>
    <dbReference type="NCBI Taxonomy" id="386627"/>
    <lineage>
        <taxon>Eukaryota</taxon>
        <taxon>Fungi</taxon>
        <taxon>Dikarya</taxon>
        <taxon>Ascomycota</taxon>
        <taxon>Pezizomycotina</taxon>
        <taxon>Eurotiomycetes</taxon>
        <taxon>Chaetothyriomycetidae</taxon>
        <taxon>Chaetothyriales</taxon>
        <taxon>Herpotrichiellaceae</taxon>
        <taxon>Cladophialophora</taxon>
    </lineage>
</organism>
<comment type="subunit">
    <text evidence="6">Heterotrimer.</text>
</comment>
<protein>
    <recommendedName>
        <fullName evidence="6">Transcriptional activator HAP2</fullName>
    </recommendedName>
</protein>
<dbReference type="EMBL" id="JAPDRK010000002">
    <property type="protein sequence ID" value="KAJ9615269.1"/>
    <property type="molecule type" value="Genomic_DNA"/>
</dbReference>
<evidence type="ECO:0000256" key="3">
    <source>
        <dbReference type="ARBA" id="ARBA00023125"/>
    </source>
</evidence>
<evidence type="ECO:0000256" key="6">
    <source>
        <dbReference type="RuleBase" id="RU367155"/>
    </source>
</evidence>
<feature type="region of interest" description="Disordered" evidence="7">
    <location>
        <begin position="202"/>
        <end position="303"/>
    </location>
</feature>
<evidence type="ECO:0000256" key="7">
    <source>
        <dbReference type="SAM" id="MobiDB-lite"/>
    </source>
</evidence>
<dbReference type="SMART" id="SM00521">
    <property type="entry name" value="CBF"/>
    <property type="match status" value="1"/>
</dbReference>
<dbReference type="GO" id="GO:0003677">
    <property type="term" value="F:DNA binding"/>
    <property type="evidence" value="ECO:0007669"/>
    <property type="project" value="UniProtKB-KW"/>
</dbReference>
<comment type="caution">
    <text evidence="8">The sequence shown here is derived from an EMBL/GenBank/DDBJ whole genome shotgun (WGS) entry which is preliminary data.</text>
</comment>
<gene>
    <name evidence="8" type="primary">HAP2</name>
    <name evidence="8" type="ORF">H2200_001344</name>
</gene>
<keyword evidence="5 6" id="KW-0539">Nucleus</keyword>
<comment type="subcellular location">
    <subcellularLocation>
        <location evidence="1 6">Nucleus</location>
    </subcellularLocation>
</comment>
<dbReference type="InterPro" id="IPR001289">
    <property type="entry name" value="NFYA"/>
</dbReference>
<keyword evidence="9" id="KW-1185">Reference proteome</keyword>
<dbReference type="Pfam" id="PF02045">
    <property type="entry name" value="CBFB_NFYA"/>
    <property type="match status" value="1"/>
</dbReference>
<evidence type="ECO:0000313" key="9">
    <source>
        <dbReference type="Proteomes" id="UP001172673"/>
    </source>
</evidence>
<keyword evidence="2 6" id="KW-0805">Transcription regulation</keyword>
<dbReference type="AlphaFoldDB" id="A0AA38XKP4"/>